<dbReference type="Gene3D" id="3.90.79.10">
    <property type="entry name" value="Nucleoside Triphosphate Pyrophosphohydrolase"/>
    <property type="match status" value="1"/>
</dbReference>
<evidence type="ECO:0000313" key="7">
    <source>
        <dbReference type="EMBL" id="SEP56915.1"/>
    </source>
</evidence>
<evidence type="ECO:0000259" key="6">
    <source>
        <dbReference type="PROSITE" id="PS51462"/>
    </source>
</evidence>
<accession>A0A1H8YXF3</accession>
<feature type="domain" description="Nudix hydrolase" evidence="6">
    <location>
        <begin position="52"/>
        <end position="180"/>
    </location>
</feature>
<evidence type="ECO:0000256" key="5">
    <source>
        <dbReference type="SAM" id="MobiDB-lite"/>
    </source>
</evidence>
<dbReference type="InterPro" id="IPR020476">
    <property type="entry name" value="Nudix_hydrolase"/>
</dbReference>
<keyword evidence="8" id="KW-1185">Reference proteome</keyword>
<dbReference type="InterPro" id="IPR000086">
    <property type="entry name" value="NUDIX_hydrolase_dom"/>
</dbReference>
<dbReference type="InterPro" id="IPR020084">
    <property type="entry name" value="NUDIX_hydrolase_CS"/>
</dbReference>
<dbReference type="PROSITE" id="PS00893">
    <property type="entry name" value="NUDIX_BOX"/>
    <property type="match status" value="1"/>
</dbReference>
<keyword evidence="3 4" id="KW-0378">Hydrolase</keyword>
<evidence type="ECO:0000313" key="8">
    <source>
        <dbReference type="Proteomes" id="UP000199055"/>
    </source>
</evidence>
<dbReference type="PANTHER" id="PTHR43046">
    <property type="entry name" value="GDP-MANNOSE MANNOSYL HYDROLASE"/>
    <property type="match status" value="1"/>
</dbReference>
<proteinExistence type="inferred from homology"/>
<name>A0A1H8YXF3_9ACTN</name>
<dbReference type="Pfam" id="PF00293">
    <property type="entry name" value="NUDIX"/>
    <property type="match status" value="1"/>
</dbReference>
<dbReference type="PROSITE" id="PS51462">
    <property type="entry name" value="NUDIX"/>
    <property type="match status" value="1"/>
</dbReference>
<evidence type="ECO:0000256" key="3">
    <source>
        <dbReference type="ARBA" id="ARBA00022801"/>
    </source>
</evidence>
<feature type="compositionally biased region" description="Low complexity" evidence="5">
    <location>
        <begin position="9"/>
        <end position="26"/>
    </location>
</feature>
<dbReference type="EMBL" id="FOET01000001">
    <property type="protein sequence ID" value="SEP56915.1"/>
    <property type="molecule type" value="Genomic_DNA"/>
</dbReference>
<dbReference type="SUPFAM" id="SSF55811">
    <property type="entry name" value="Nudix"/>
    <property type="match status" value="1"/>
</dbReference>
<gene>
    <name evidence="7" type="ORF">SAMN05216481_101155</name>
</gene>
<protein>
    <submittedName>
        <fullName evidence="7">NUDIX domain-containing protein</fullName>
    </submittedName>
</protein>
<dbReference type="PRINTS" id="PR00502">
    <property type="entry name" value="NUDIXFAMILY"/>
</dbReference>
<comment type="cofactor">
    <cofactor evidence="1">
        <name>Mg(2+)</name>
        <dbReference type="ChEBI" id="CHEBI:18420"/>
    </cofactor>
</comment>
<dbReference type="GO" id="GO:0016787">
    <property type="term" value="F:hydrolase activity"/>
    <property type="evidence" value="ECO:0007669"/>
    <property type="project" value="UniProtKB-KW"/>
</dbReference>
<dbReference type="InterPro" id="IPR015797">
    <property type="entry name" value="NUDIX_hydrolase-like_dom_sf"/>
</dbReference>
<evidence type="ECO:0000256" key="1">
    <source>
        <dbReference type="ARBA" id="ARBA00001946"/>
    </source>
</evidence>
<feature type="region of interest" description="Disordered" evidence="5">
    <location>
        <begin position="1"/>
        <end position="30"/>
    </location>
</feature>
<dbReference type="Proteomes" id="UP000199055">
    <property type="component" value="Unassembled WGS sequence"/>
</dbReference>
<dbReference type="STRING" id="403935.SAMN05216481_101155"/>
<reference evidence="7 8" key="1">
    <citation type="submission" date="2016-10" db="EMBL/GenBank/DDBJ databases">
        <authorList>
            <person name="de Groot N.N."/>
        </authorList>
    </citation>
    <scope>NUCLEOTIDE SEQUENCE [LARGE SCALE GENOMIC DNA]</scope>
    <source>
        <strain evidence="7 8">CGMCC 4.3519</strain>
    </source>
</reference>
<evidence type="ECO:0000256" key="4">
    <source>
        <dbReference type="RuleBase" id="RU003476"/>
    </source>
</evidence>
<comment type="similarity">
    <text evidence="2 4">Belongs to the Nudix hydrolase family.</text>
</comment>
<dbReference type="AlphaFoldDB" id="A0A1H8YXF3"/>
<sequence>MTDAATDSTTNAGKDTGTDAGTDGQAPLARGPLGMELLGFHREPEDAAFDDARVGYVLVALWHQGRLLMVRVRGRDCWELPGGRIEPGETPRQAAVRELREESGQEVAPERLRFAGFARTALGPERRVMYGALFTAEAGGPAPFTPGEEIAAVHWREGDEPLEGGVVQTVDEYLAALCRP</sequence>
<organism evidence="7 8">
    <name type="scientific">Streptomyces radiopugnans</name>
    <dbReference type="NCBI Taxonomy" id="403935"/>
    <lineage>
        <taxon>Bacteria</taxon>
        <taxon>Bacillati</taxon>
        <taxon>Actinomycetota</taxon>
        <taxon>Actinomycetes</taxon>
        <taxon>Kitasatosporales</taxon>
        <taxon>Streptomycetaceae</taxon>
        <taxon>Streptomyces</taxon>
    </lineage>
</organism>
<dbReference type="PANTHER" id="PTHR43046:SF14">
    <property type="entry name" value="MUTT_NUDIX FAMILY PROTEIN"/>
    <property type="match status" value="1"/>
</dbReference>
<dbReference type="RefSeq" id="WP_218158208.1">
    <property type="nucleotide sequence ID" value="NZ_FOET01000001.1"/>
</dbReference>
<evidence type="ECO:0000256" key="2">
    <source>
        <dbReference type="ARBA" id="ARBA00005582"/>
    </source>
</evidence>